<dbReference type="VEuPathDB" id="TrichDB:TVAGG3_1023960"/>
<keyword evidence="1" id="KW-0175">Coiled coil</keyword>
<dbReference type="VEuPathDB" id="TrichDB:TVAG_305860"/>
<reference evidence="2" key="1">
    <citation type="submission" date="2006-10" db="EMBL/GenBank/DDBJ databases">
        <authorList>
            <person name="Amadeo P."/>
            <person name="Zhao Q."/>
            <person name="Wortman J."/>
            <person name="Fraser-Liggett C."/>
            <person name="Carlton J."/>
        </authorList>
    </citation>
    <scope>NUCLEOTIDE SEQUENCE</scope>
    <source>
        <strain evidence="2">G3</strain>
    </source>
</reference>
<dbReference type="RefSeq" id="XP_001579052.1">
    <property type="nucleotide sequence ID" value="XM_001579002.1"/>
</dbReference>
<feature type="coiled-coil region" evidence="1">
    <location>
        <begin position="963"/>
        <end position="1036"/>
    </location>
</feature>
<dbReference type="AlphaFoldDB" id="A2DN78"/>
<dbReference type="Proteomes" id="UP000001542">
    <property type="component" value="Unassembled WGS sequence"/>
</dbReference>
<evidence type="ECO:0000313" key="3">
    <source>
        <dbReference type="Proteomes" id="UP000001542"/>
    </source>
</evidence>
<keyword evidence="3" id="KW-1185">Reference proteome</keyword>
<sequence>MVSKIPDETSSNNQKNPIKTTPSKIATIFDVVNAFLEFFTIDFSIPNNQISFFDAFLPLFNSLIDVVTKSNQFSSNELESCWMFFQNEFRKASHSLLSLNLKDTVLELINKSKQIQVFGLFSEILTKLFHKYEAAAQFIDYQGKSAVCFGVYQDCTSLRQEFFKQIENSQKKSWQDIIPNDIYILMKYIEESMLFYCKISRLKELVIDVSSQKDFVANTLKTNVDSKKFFENMTRVINIILRSMFLSQLSDNDINIFLNLFSEINKITILSKTQIYYSLFENWSEFSKNLKQILKISPTNEEEKAFNSLQEEIKKNGFGIPQITFYLIDIETKYSEIKKSPQNYLFSLNLFTVLSQIVGLSESMNLRNAVLNFRNFITKRIYCLSCFKILENSFELIKLHFDKESSKTYQFGRALTNAYEQIQILGMKTNPQYEHHISRYKCYLTSIKAISKIDGYEKQLSELLKWHPKADIVEKYFIPIETVEKHLSEMEMISKKSPLNGQIEKLQKFQIGTQNYSEKMSLIFESLLSNSMIRKDISDCYLGLEEFLNTVKLLDSKNDLIIREKAEGITPQVELIDTGISLVKNSNLSREEKAELVIALANLNLYTMYKNFDENEVKKLTENVLLTLKVPYNTDVVRSIFSLMNYLDLLNERNPLDFYDEFYQFFTSLLVGQFPEFETIEQKIALFVTKVESDSLDFELEEIKNYISNQKSFIFICQKLIEPNPRNIMRYCFDFSIFQYISKELKFLLEYNLICNDKKIGITLLLSEIDSMMKCNLKNFINDFEAHKIPEILLSKLDSLWPFVNFKKLYLSFSSQLEILFSLISSSNFLKSIDFNEKLTKSDKLLKEFSFIQNKLTLYDIHGIISDIPQMVLDKLTKNRQYRNSFEVVMFRKKISVLIHYVSSVLFMMNVTFSQNPEMYNLILNFRHVELQNDSSLFKNKNNFYLFSLADEISQYDVSRIHFEESQNVNKQIKEEINQMKSKIDHFEENKQNKINFEAERLKEFEKELEIAKTNKQKATENTLSLKMKKNQLKDELISFISSKREMNKSENKMSAALSLLVDDDISQTEDYNSFDDLLIENLKTNLRLKKTIELMKYPKIKPLFNAKEFYELIDKFKITNNKETESFEVISKHQNNKVSLLRNLSNLNEERDLLFRQVVSENKNPTEKRTFQTEDYYRMMVALSKTEINEETPKKSQKDFFIEFAETSDAFLLEINEEIKSLEDEISSLEGNTQTESGHKDINLLKEKILNFSELK</sequence>
<feature type="coiled-coil region" evidence="1">
    <location>
        <begin position="1131"/>
        <end position="1158"/>
    </location>
</feature>
<proteinExistence type="predicted"/>
<protein>
    <submittedName>
        <fullName evidence="2">Uncharacterized protein</fullName>
    </submittedName>
</protein>
<accession>A2DN78</accession>
<dbReference type="KEGG" id="tva:5463583"/>
<evidence type="ECO:0000313" key="2">
    <source>
        <dbReference type="EMBL" id="EAY18066.1"/>
    </source>
</evidence>
<name>A2DN78_TRIV3</name>
<dbReference type="InParanoid" id="A2DN78"/>
<gene>
    <name evidence="2" type="ORF">TVAG_305860</name>
</gene>
<organism evidence="2 3">
    <name type="scientific">Trichomonas vaginalis (strain ATCC PRA-98 / G3)</name>
    <dbReference type="NCBI Taxonomy" id="412133"/>
    <lineage>
        <taxon>Eukaryota</taxon>
        <taxon>Metamonada</taxon>
        <taxon>Parabasalia</taxon>
        <taxon>Trichomonadida</taxon>
        <taxon>Trichomonadidae</taxon>
        <taxon>Trichomonas</taxon>
    </lineage>
</organism>
<dbReference type="EMBL" id="DS113222">
    <property type="protein sequence ID" value="EAY18066.1"/>
    <property type="molecule type" value="Genomic_DNA"/>
</dbReference>
<evidence type="ECO:0000256" key="1">
    <source>
        <dbReference type="SAM" id="Coils"/>
    </source>
</evidence>
<dbReference type="SMR" id="A2DN78"/>
<reference evidence="2" key="2">
    <citation type="journal article" date="2007" name="Science">
        <title>Draft genome sequence of the sexually transmitted pathogen Trichomonas vaginalis.</title>
        <authorList>
            <person name="Carlton J.M."/>
            <person name="Hirt R.P."/>
            <person name="Silva J.C."/>
            <person name="Delcher A.L."/>
            <person name="Schatz M."/>
            <person name="Zhao Q."/>
            <person name="Wortman J.R."/>
            <person name="Bidwell S.L."/>
            <person name="Alsmark U.C.M."/>
            <person name="Besteiro S."/>
            <person name="Sicheritz-Ponten T."/>
            <person name="Noel C.J."/>
            <person name="Dacks J.B."/>
            <person name="Foster P.G."/>
            <person name="Simillion C."/>
            <person name="Van de Peer Y."/>
            <person name="Miranda-Saavedra D."/>
            <person name="Barton G.J."/>
            <person name="Westrop G.D."/>
            <person name="Mueller S."/>
            <person name="Dessi D."/>
            <person name="Fiori P.L."/>
            <person name="Ren Q."/>
            <person name="Paulsen I."/>
            <person name="Zhang H."/>
            <person name="Bastida-Corcuera F.D."/>
            <person name="Simoes-Barbosa A."/>
            <person name="Brown M.T."/>
            <person name="Hayes R.D."/>
            <person name="Mukherjee M."/>
            <person name="Okumura C.Y."/>
            <person name="Schneider R."/>
            <person name="Smith A.J."/>
            <person name="Vanacova S."/>
            <person name="Villalvazo M."/>
            <person name="Haas B.J."/>
            <person name="Pertea M."/>
            <person name="Feldblyum T.V."/>
            <person name="Utterback T.R."/>
            <person name="Shu C.L."/>
            <person name="Osoegawa K."/>
            <person name="de Jong P.J."/>
            <person name="Hrdy I."/>
            <person name="Horvathova L."/>
            <person name="Zubacova Z."/>
            <person name="Dolezal P."/>
            <person name="Malik S.B."/>
            <person name="Logsdon J.M. Jr."/>
            <person name="Henze K."/>
            <person name="Gupta A."/>
            <person name="Wang C.C."/>
            <person name="Dunne R.L."/>
            <person name="Upcroft J.A."/>
            <person name="Upcroft P."/>
            <person name="White O."/>
            <person name="Salzberg S.L."/>
            <person name="Tang P."/>
            <person name="Chiu C.-H."/>
            <person name="Lee Y.-S."/>
            <person name="Embley T.M."/>
            <person name="Coombs G.H."/>
            <person name="Mottram J.C."/>
            <person name="Tachezy J."/>
            <person name="Fraser-Liggett C.M."/>
            <person name="Johnson P.J."/>
        </authorList>
    </citation>
    <scope>NUCLEOTIDE SEQUENCE [LARGE SCALE GENOMIC DNA]</scope>
    <source>
        <strain evidence="2">G3</strain>
    </source>
</reference>